<accession>X1F795</accession>
<keyword evidence="1" id="KW-0812">Transmembrane</keyword>
<sequence length="169" mass="19670">MCNKIQTTKMTEKENTKVVIKAFVAAFMLGILIGFVIFPSYSQPPEAYYSCELNSNLTYEHLEETILNITMPHEYVANVFDCSEGAAYLEWYLENNGFDTVIATKGDHAYVIVRLKRGSYAINTAPIHFYHPAYYNYTYLEPDDVFEDIYEACKCSWYAEWNWWTVVPN</sequence>
<keyword evidence="1" id="KW-1133">Transmembrane helix</keyword>
<feature type="transmembrane region" description="Helical" evidence="1">
    <location>
        <begin position="18"/>
        <end position="41"/>
    </location>
</feature>
<protein>
    <submittedName>
        <fullName evidence="2">Uncharacterized protein</fullName>
    </submittedName>
</protein>
<organism evidence="2">
    <name type="scientific">marine sediment metagenome</name>
    <dbReference type="NCBI Taxonomy" id="412755"/>
    <lineage>
        <taxon>unclassified sequences</taxon>
        <taxon>metagenomes</taxon>
        <taxon>ecological metagenomes</taxon>
    </lineage>
</organism>
<evidence type="ECO:0000313" key="2">
    <source>
        <dbReference type="EMBL" id="GAH25269.1"/>
    </source>
</evidence>
<evidence type="ECO:0000256" key="1">
    <source>
        <dbReference type="SAM" id="Phobius"/>
    </source>
</evidence>
<gene>
    <name evidence="2" type="ORF">S03H2_00118</name>
</gene>
<dbReference type="AlphaFoldDB" id="X1F795"/>
<name>X1F795_9ZZZZ</name>
<comment type="caution">
    <text evidence="2">The sequence shown here is derived from an EMBL/GenBank/DDBJ whole genome shotgun (WGS) entry which is preliminary data.</text>
</comment>
<proteinExistence type="predicted"/>
<dbReference type="EMBL" id="BARU01000009">
    <property type="protein sequence ID" value="GAH25269.1"/>
    <property type="molecule type" value="Genomic_DNA"/>
</dbReference>
<reference evidence="2" key="1">
    <citation type="journal article" date="2014" name="Front. Microbiol.">
        <title>High frequency of phylogenetically diverse reductive dehalogenase-homologous genes in deep subseafloor sedimentary metagenomes.</title>
        <authorList>
            <person name="Kawai M."/>
            <person name="Futagami T."/>
            <person name="Toyoda A."/>
            <person name="Takaki Y."/>
            <person name="Nishi S."/>
            <person name="Hori S."/>
            <person name="Arai W."/>
            <person name="Tsubouchi T."/>
            <person name="Morono Y."/>
            <person name="Uchiyama I."/>
            <person name="Ito T."/>
            <person name="Fujiyama A."/>
            <person name="Inagaki F."/>
            <person name="Takami H."/>
        </authorList>
    </citation>
    <scope>NUCLEOTIDE SEQUENCE</scope>
    <source>
        <strain evidence="2">Expedition CK06-06</strain>
    </source>
</reference>
<keyword evidence="1" id="KW-0472">Membrane</keyword>